<organism evidence="2 3">
    <name type="scientific">Tripterygium wilfordii</name>
    <name type="common">Thunder God vine</name>
    <dbReference type="NCBI Taxonomy" id="458696"/>
    <lineage>
        <taxon>Eukaryota</taxon>
        <taxon>Viridiplantae</taxon>
        <taxon>Streptophyta</taxon>
        <taxon>Embryophyta</taxon>
        <taxon>Tracheophyta</taxon>
        <taxon>Spermatophyta</taxon>
        <taxon>Magnoliopsida</taxon>
        <taxon>eudicotyledons</taxon>
        <taxon>Gunneridae</taxon>
        <taxon>Pentapetalae</taxon>
        <taxon>rosids</taxon>
        <taxon>fabids</taxon>
        <taxon>Celastrales</taxon>
        <taxon>Celastraceae</taxon>
        <taxon>Tripterygium</taxon>
    </lineage>
</organism>
<reference evidence="2 3" key="1">
    <citation type="journal article" date="2020" name="Nat. Commun.">
        <title>Genome of Tripterygium wilfordii and identification of cytochrome P450 involved in triptolide biosynthesis.</title>
        <authorList>
            <person name="Tu L."/>
            <person name="Su P."/>
            <person name="Zhang Z."/>
            <person name="Gao L."/>
            <person name="Wang J."/>
            <person name="Hu T."/>
            <person name="Zhou J."/>
            <person name="Zhang Y."/>
            <person name="Zhao Y."/>
            <person name="Liu Y."/>
            <person name="Song Y."/>
            <person name="Tong Y."/>
            <person name="Lu Y."/>
            <person name="Yang J."/>
            <person name="Xu C."/>
            <person name="Jia M."/>
            <person name="Peters R.J."/>
            <person name="Huang L."/>
            <person name="Gao W."/>
        </authorList>
    </citation>
    <scope>NUCLEOTIDE SEQUENCE [LARGE SCALE GENOMIC DNA]</scope>
    <source>
        <strain evidence="3">cv. XIE 37</strain>
        <tissue evidence="2">Leaf</tissue>
    </source>
</reference>
<proteinExistence type="predicted"/>
<dbReference type="Proteomes" id="UP000593562">
    <property type="component" value="Unassembled WGS sequence"/>
</dbReference>
<feature type="region of interest" description="Disordered" evidence="1">
    <location>
        <begin position="1"/>
        <end position="36"/>
    </location>
</feature>
<evidence type="ECO:0000313" key="3">
    <source>
        <dbReference type="Proteomes" id="UP000593562"/>
    </source>
</evidence>
<dbReference type="EMBL" id="JAAARO010000015">
    <property type="protein sequence ID" value="KAF5734890.1"/>
    <property type="molecule type" value="Genomic_DNA"/>
</dbReference>
<sequence>MSFVVLNPLTKDPTRQSEISQALLNRPRREKNEGGKVEDLEKVVSKLIRMEVLVTTLVVDGSLGGGDGDETAMVSRAFWSLVVQIRPDEVGLFHGLNGLSSSHRR</sequence>
<evidence type="ECO:0000313" key="2">
    <source>
        <dbReference type="EMBL" id="KAF5734890.1"/>
    </source>
</evidence>
<keyword evidence="3" id="KW-1185">Reference proteome</keyword>
<dbReference type="InParanoid" id="A0A7J7CLF5"/>
<evidence type="ECO:0000256" key="1">
    <source>
        <dbReference type="SAM" id="MobiDB-lite"/>
    </source>
</evidence>
<dbReference type="AlphaFoldDB" id="A0A7J7CLF5"/>
<protein>
    <submittedName>
        <fullName evidence="2">Uncharacterized protein</fullName>
    </submittedName>
</protein>
<accession>A0A7J7CLF5</accession>
<name>A0A7J7CLF5_TRIWF</name>
<gene>
    <name evidence="2" type="ORF">HS088_TW15G00387</name>
</gene>
<comment type="caution">
    <text evidence="2">The sequence shown here is derived from an EMBL/GenBank/DDBJ whole genome shotgun (WGS) entry which is preliminary data.</text>
</comment>